<keyword evidence="3" id="KW-1185">Reference proteome</keyword>
<accession>A0ABX0LGV7</accession>
<sequence>MSMTYPILDLPSLTQHELGSAAPLTFDPFYENVDLTPWDELASVKSNQVGAMQHDLFSFTAVKGVTYYVFSTSYLEPTRIIVYDNLGRPIGADNETDGSSGMHYLPRLFAEYSGTMYVDAGWNQGQTELGLAVSLKVFGDVDTKNVAPPPVLPPVSTMTGTAWADRFVATRAEDLIDGGGGIDTVAYAGTRASYNIIKDGDKVRIWSIPDTKDVDTLRSVEKLSFSDGSYDMQYGDLTQSLYVAYFGRAADVGALKSFQSQLAALGAPANVNDFSARYAKDASVKNLIDSFGLSHESKALYSGDNKAFVKAIYNNLLSRDADQGGLDFWSNAIDSGSLTRANASLSILAGAQGNTSAQGLADALLLQKKISVAANFTLALETFDKGNRYDGDFAAGIARKLLGAVTTTTDAFDFQDDVIDAMFALPPPRGVPDQAREMPFAAHEALRDAPVIELTGVGGIADAFMFA</sequence>
<reference evidence="2 3" key="1">
    <citation type="submission" date="2019-09" db="EMBL/GenBank/DDBJ databases">
        <title>Taxonomy of Antarctic Massilia spp.: description of Massilia rubra sp. nov., Massilia aquatica sp. nov., Massilia mucilaginosa sp. nov., Massilia frigida sp. nov. isolated from streams, lakes and regoliths.</title>
        <authorList>
            <person name="Holochova P."/>
            <person name="Sedlacek I."/>
            <person name="Kralova S."/>
            <person name="Maslanova I."/>
            <person name="Busse H.-J."/>
            <person name="Stankova E."/>
            <person name="Vrbovska V."/>
            <person name="Kovarovic V."/>
            <person name="Bartak M."/>
            <person name="Svec P."/>
            <person name="Pantucek R."/>
        </authorList>
    </citation>
    <scope>NUCLEOTIDE SEQUENCE [LARGE SCALE GENOMIC DNA]</scope>
    <source>
        <strain evidence="2 3">CCM 8692</strain>
    </source>
</reference>
<dbReference type="Proteomes" id="UP000785613">
    <property type="component" value="Unassembled WGS sequence"/>
</dbReference>
<gene>
    <name evidence="2" type="ORF">F0185_07790</name>
</gene>
<protein>
    <submittedName>
        <fullName evidence="2">DUF4214 domain-containing protein</fullName>
    </submittedName>
</protein>
<dbReference type="Pfam" id="PF13946">
    <property type="entry name" value="DUF4214"/>
    <property type="match status" value="1"/>
</dbReference>
<comment type="caution">
    <text evidence="2">The sequence shown here is derived from an EMBL/GenBank/DDBJ whole genome shotgun (WGS) entry which is preliminary data.</text>
</comment>
<dbReference type="InterPro" id="IPR025282">
    <property type="entry name" value="DUF4214"/>
</dbReference>
<feature type="domain" description="DUF4214" evidence="1">
    <location>
        <begin position="290"/>
        <end position="347"/>
    </location>
</feature>
<name>A0ABX0LGV7_9BURK</name>
<evidence type="ECO:0000259" key="1">
    <source>
        <dbReference type="Pfam" id="PF13946"/>
    </source>
</evidence>
<dbReference type="InterPro" id="IPR011049">
    <property type="entry name" value="Serralysin-like_metalloprot_C"/>
</dbReference>
<evidence type="ECO:0000313" key="2">
    <source>
        <dbReference type="EMBL" id="NHZ33492.1"/>
    </source>
</evidence>
<dbReference type="SUPFAM" id="SSF51120">
    <property type="entry name" value="beta-Roll"/>
    <property type="match status" value="1"/>
</dbReference>
<dbReference type="EMBL" id="VUYU01000004">
    <property type="protein sequence ID" value="NHZ33492.1"/>
    <property type="molecule type" value="Genomic_DNA"/>
</dbReference>
<evidence type="ECO:0000313" key="3">
    <source>
        <dbReference type="Proteomes" id="UP000785613"/>
    </source>
</evidence>
<proteinExistence type="predicted"/>
<organism evidence="2 3">
    <name type="scientific">Massilia rubra</name>
    <dbReference type="NCBI Taxonomy" id="2607910"/>
    <lineage>
        <taxon>Bacteria</taxon>
        <taxon>Pseudomonadati</taxon>
        <taxon>Pseudomonadota</taxon>
        <taxon>Betaproteobacteria</taxon>
        <taxon>Burkholderiales</taxon>
        <taxon>Oxalobacteraceae</taxon>
        <taxon>Telluria group</taxon>
        <taxon>Massilia</taxon>
    </lineage>
</organism>